<feature type="domain" description="Insertion element IS402-like" evidence="3">
    <location>
        <begin position="21"/>
        <end position="93"/>
    </location>
</feature>
<dbReference type="GO" id="GO:0003677">
    <property type="term" value="F:DNA binding"/>
    <property type="evidence" value="ECO:0007669"/>
    <property type="project" value="InterPro"/>
</dbReference>
<dbReference type="RefSeq" id="WP_099901036.1">
    <property type="nucleotide sequence ID" value="NZ_BPQJ01000047.1"/>
</dbReference>
<evidence type="ECO:0000313" key="5">
    <source>
        <dbReference type="Proteomes" id="UP001055286"/>
    </source>
</evidence>
<comment type="caution">
    <text evidence="4">The sequence shown here is derived from an EMBL/GenBank/DDBJ whole genome shotgun (WGS) entry which is preliminary data.</text>
</comment>
<dbReference type="InterPro" id="IPR002559">
    <property type="entry name" value="Transposase_11"/>
</dbReference>
<organism evidence="4 5">
    <name type="scientific">Methylobacterium frigidaeris</name>
    <dbReference type="NCBI Taxonomy" id="2038277"/>
    <lineage>
        <taxon>Bacteria</taxon>
        <taxon>Pseudomonadati</taxon>
        <taxon>Pseudomonadota</taxon>
        <taxon>Alphaproteobacteria</taxon>
        <taxon>Hyphomicrobiales</taxon>
        <taxon>Methylobacteriaceae</taxon>
        <taxon>Methylobacterium</taxon>
    </lineage>
</organism>
<name>A0AA37HGS4_9HYPH</name>
<dbReference type="InterPro" id="IPR025161">
    <property type="entry name" value="IS402-like_dom"/>
</dbReference>
<dbReference type="Pfam" id="PF13340">
    <property type="entry name" value="DUF4096"/>
    <property type="match status" value="1"/>
</dbReference>
<evidence type="ECO:0000259" key="3">
    <source>
        <dbReference type="Pfam" id="PF13340"/>
    </source>
</evidence>
<evidence type="ECO:0000259" key="2">
    <source>
        <dbReference type="Pfam" id="PF01609"/>
    </source>
</evidence>
<dbReference type="PANTHER" id="PTHR30007:SF0">
    <property type="entry name" value="TRANSPOSASE"/>
    <property type="match status" value="1"/>
</dbReference>
<keyword evidence="1" id="KW-1133">Transmembrane helix</keyword>
<dbReference type="AlphaFoldDB" id="A0AA37HGS4"/>
<feature type="domain" description="Transposase IS4-like" evidence="2">
    <location>
        <begin position="110"/>
        <end position="264"/>
    </location>
</feature>
<protein>
    <submittedName>
        <fullName evidence="4">IS5 family transposase ISMdi17</fullName>
    </submittedName>
</protein>
<feature type="transmembrane region" description="Helical" evidence="1">
    <location>
        <begin position="247"/>
        <end position="265"/>
    </location>
</feature>
<keyword evidence="1" id="KW-0472">Membrane</keyword>
<keyword evidence="1" id="KW-0812">Transmembrane</keyword>
<dbReference type="PANTHER" id="PTHR30007">
    <property type="entry name" value="PHP DOMAIN PROTEIN"/>
    <property type="match status" value="1"/>
</dbReference>
<dbReference type="GO" id="GO:0004803">
    <property type="term" value="F:transposase activity"/>
    <property type="evidence" value="ECO:0007669"/>
    <property type="project" value="InterPro"/>
</dbReference>
<dbReference type="Pfam" id="PF01609">
    <property type="entry name" value="DDE_Tnp_1"/>
    <property type="match status" value="1"/>
</dbReference>
<dbReference type="GO" id="GO:0006313">
    <property type="term" value="P:DNA transposition"/>
    <property type="evidence" value="ECO:0007669"/>
    <property type="project" value="InterPro"/>
</dbReference>
<dbReference type="EMBL" id="BPQJ01000047">
    <property type="protein sequence ID" value="GJD65776.1"/>
    <property type="molecule type" value="Genomic_DNA"/>
</dbReference>
<evidence type="ECO:0000256" key="1">
    <source>
        <dbReference type="SAM" id="Phobius"/>
    </source>
</evidence>
<keyword evidence="5" id="KW-1185">Reference proteome</keyword>
<accession>A0AA37HGS4</accession>
<evidence type="ECO:0000313" key="4">
    <source>
        <dbReference type="EMBL" id="GJD65776.1"/>
    </source>
</evidence>
<proteinExistence type="predicted"/>
<reference evidence="4" key="1">
    <citation type="journal article" date="2016" name="Front. Microbiol.">
        <title>Genome Sequence of the Piezophilic, Mesophilic Sulfate-Reducing Bacterium Desulfovibrio indicus J2T.</title>
        <authorList>
            <person name="Cao J."/>
            <person name="Maignien L."/>
            <person name="Shao Z."/>
            <person name="Alain K."/>
            <person name="Jebbar M."/>
        </authorList>
    </citation>
    <scope>NUCLEOTIDE SEQUENCE</scope>
    <source>
        <strain evidence="4">JCM 32048</strain>
    </source>
</reference>
<sequence length="272" mass="30106">MWTPAARAELVRETLPYATCLSDAEWAVLAPLLPAPARTGRPWLWSQRAVLDGILYVLRTGCAWRHLPLDFPPWGTVYRWFLRWAEAGVFERLAHALTLADRERVGREAGPTGAILDAQAARSGGVGVKGVRGYDAAKRVVGRKRHALTDTDGRLLMAAVSPADLHDSHGGVALLRASRQLWPFLAHCFADRAYRGERVGTSTTITVEIVEPEDGQTGFAVQPRRWVIERTLGWISRCRRLARDHEATVSSALAFFVLAAAMVLVRRLARAL</sequence>
<gene>
    <name evidence="4" type="ORF">MPEAHAMD_5971</name>
</gene>
<dbReference type="NCBIfam" id="NF033580">
    <property type="entry name" value="transpos_IS5_3"/>
    <property type="match status" value="1"/>
</dbReference>
<reference evidence="4" key="2">
    <citation type="submission" date="2021-08" db="EMBL/GenBank/DDBJ databases">
        <authorList>
            <person name="Tani A."/>
            <person name="Ola A."/>
            <person name="Ogura Y."/>
            <person name="Katsura K."/>
            <person name="Hayashi T."/>
        </authorList>
    </citation>
    <scope>NUCLEOTIDE SEQUENCE</scope>
    <source>
        <strain evidence="4">JCM 32048</strain>
    </source>
</reference>
<dbReference type="Proteomes" id="UP001055286">
    <property type="component" value="Unassembled WGS sequence"/>
</dbReference>